<keyword evidence="3" id="KW-1185">Reference proteome</keyword>
<proteinExistence type="predicted"/>
<protein>
    <recommendedName>
        <fullName evidence="4">Serine protease</fullName>
    </recommendedName>
</protein>
<dbReference type="Pfam" id="PF13365">
    <property type="entry name" value="Trypsin_2"/>
    <property type="match status" value="1"/>
</dbReference>
<dbReference type="SUPFAM" id="SSF50494">
    <property type="entry name" value="Trypsin-like serine proteases"/>
    <property type="match status" value="1"/>
</dbReference>
<dbReference type="Proteomes" id="UP000523955">
    <property type="component" value="Unassembled WGS sequence"/>
</dbReference>
<dbReference type="EMBL" id="JACKXE010000001">
    <property type="protein sequence ID" value="MBB6629062.1"/>
    <property type="molecule type" value="Genomic_DNA"/>
</dbReference>
<dbReference type="InterPro" id="IPR043504">
    <property type="entry name" value="Peptidase_S1_PA_chymotrypsin"/>
</dbReference>
<sequence length="296" mass="29628">MRPSTPAALLAALVLAVPVAASAAPATAAAASAPAAPVAHRDVRWAPADSATIHPGVQMFTKGAQCTANFVFTDAASRVYVGYAAHCAGTGTQSDTNGCRTGSRPLGTPVRFATGATAAGGGTTVGRGTLVYSSWTAMRRAGTTNANACDFNDLALVRVDADDVAKVNPSVPFWGGPVALAKSDPEAGAQVFSWGQSSLRPTTVLSPRTGVVLARGGGGWSHEVYTATPGIPGDSGSGFLDADGRALGTLSTIAIAPVAGANGVGDLARELAFARDRSGLDGLRLVPGTEAFSPVP</sequence>
<comment type="caution">
    <text evidence="2">The sequence shown here is derived from an EMBL/GenBank/DDBJ whole genome shotgun (WGS) entry which is preliminary data.</text>
</comment>
<dbReference type="InterPro" id="IPR009003">
    <property type="entry name" value="Peptidase_S1_PA"/>
</dbReference>
<keyword evidence="1" id="KW-0732">Signal</keyword>
<organism evidence="2 3">
    <name type="scientific">Nocardioides luti</name>
    <dbReference type="NCBI Taxonomy" id="2761101"/>
    <lineage>
        <taxon>Bacteria</taxon>
        <taxon>Bacillati</taxon>
        <taxon>Actinomycetota</taxon>
        <taxon>Actinomycetes</taxon>
        <taxon>Propionibacteriales</taxon>
        <taxon>Nocardioidaceae</taxon>
        <taxon>Nocardioides</taxon>
    </lineage>
</organism>
<reference evidence="2 3" key="1">
    <citation type="submission" date="2020-08" db="EMBL/GenBank/DDBJ databases">
        <authorList>
            <person name="Seo M.-J."/>
        </authorList>
    </citation>
    <scope>NUCLEOTIDE SEQUENCE [LARGE SCALE GENOMIC DNA]</scope>
    <source>
        <strain evidence="2 3">KIGAM211</strain>
    </source>
</reference>
<evidence type="ECO:0000313" key="3">
    <source>
        <dbReference type="Proteomes" id="UP000523955"/>
    </source>
</evidence>
<dbReference type="RefSeq" id="WP_185254055.1">
    <property type="nucleotide sequence ID" value="NZ_JACKXE010000001.1"/>
</dbReference>
<feature type="signal peptide" evidence="1">
    <location>
        <begin position="1"/>
        <end position="23"/>
    </location>
</feature>
<dbReference type="AlphaFoldDB" id="A0A7X0RIT5"/>
<name>A0A7X0RIT5_9ACTN</name>
<evidence type="ECO:0000313" key="2">
    <source>
        <dbReference type="EMBL" id="MBB6629062.1"/>
    </source>
</evidence>
<accession>A0A7X0RIT5</accession>
<evidence type="ECO:0008006" key="4">
    <source>
        <dbReference type="Google" id="ProtNLM"/>
    </source>
</evidence>
<evidence type="ECO:0000256" key="1">
    <source>
        <dbReference type="SAM" id="SignalP"/>
    </source>
</evidence>
<dbReference type="Gene3D" id="2.40.10.10">
    <property type="entry name" value="Trypsin-like serine proteases"/>
    <property type="match status" value="1"/>
</dbReference>
<feature type="chain" id="PRO_5030765791" description="Serine protease" evidence="1">
    <location>
        <begin position="24"/>
        <end position="296"/>
    </location>
</feature>
<gene>
    <name evidence="2" type="ORF">H5V45_17175</name>
</gene>